<keyword evidence="3 7" id="KW-0812">Transmembrane</keyword>
<protein>
    <submittedName>
        <fullName evidence="9">FtsX-like permease family protein</fullName>
    </submittedName>
</protein>
<dbReference type="RefSeq" id="WP_406854755.1">
    <property type="nucleotide sequence ID" value="NZ_CP157484.1"/>
</dbReference>
<evidence type="ECO:0000256" key="1">
    <source>
        <dbReference type="ARBA" id="ARBA00004651"/>
    </source>
</evidence>
<evidence type="ECO:0000313" key="9">
    <source>
        <dbReference type="EMBL" id="XBO37928.1"/>
    </source>
</evidence>
<dbReference type="EMBL" id="CP157484">
    <property type="protein sequence ID" value="XBO37928.1"/>
    <property type="molecule type" value="Genomic_DNA"/>
</dbReference>
<name>A0AAU7JCA6_9HYPH</name>
<feature type="domain" description="ABC3 transporter permease C-terminal" evidence="8">
    <location>
        <begin position="748"/>
        <end position="861"/>
    </location>
</feature>
<evidence type="ECO:0000259" key="8">
    <source>
        <dbReference type="Pfam" id="PF02687"/>
    </source>
</evidence>
<dbReference type="GO" id="GO:0005886">
    <property type="term" value="C:plasma membrane"/>
    <property type="evidence" value="ECO:0007669"/>
    <property type="project" value="UniProtKB-SubCell"/>
</dbReference>
<keyword evidence="4 7" id="KW-1133">Transmembrane helix</keyword>
<feature type="transmembrane region" description="Helical" evidence="7">
    <location>
        <begin position="831"/>
        <end position="857"/>
    </location>
</feature>
<evidence type="ECO:0000256" key="7">
    <source>
        <dbReference type="SAM" id="Phobius"/>
    </source>
</evidence>
<reference evidence="9" key="1">
    <citation type="submission" date="2024-05" db="EMBL/GenBank/DDBJ databases">
        <authorList>
            <person name="Kim S."/>
            <person name="Heo J."/>
            <person name="Choi H."/>
            <person name="Choi Y."/>
            <person name="Kwon S.-W."/>
            <person name="Kim Y."/>
        </authorList>
    </citation>
    <scope>NUCLEOTIDE SEQUENCE</scope>
    <source>
        <strain evidence="9">KACC 23698</strain>
    </source>
</reference>
<feature type="domain" description="ABC3 transporter permease C-terminal" evidence="8">
    <location>
        <begin position="289"/>
        <end position="402"/>
    </location>
</feature>
<feature type="transmembrane region" description="Helical" evidence="7">
    <location>
        <begin position="497"/>
        <end position="521"/>
    </location>
</feature>
<feature type="transmembrane region" description="Helical" evidence="7">
    <location>
        <begin position="788"/>
        <end position="819"/>
    </location>
</feature>
<dbReference type="PANTHER" id="PTHR30287:SF1">
    <property type="entry name" value="INNER MEMBRANE PROTEIN"/>
    <property type="match status" value="1"/>
</dbReference>
<feature type="region of interest" description="Disordered" evidence="6">
    <location>
        <begin position="1"/>
        <end position="21"/>
    </location>
</feature>
<evidence type="ECO:0000256" key="4">
    <source>
        <dbReference type="ARBA" id="ARBA00022989"/>
    </source>
</evidence>
<evidence type="ECO:0000256" key="2">
    <source>
        <dbReference type="ARBA" id="ARBA00022475"/>
    </source>
</evidence>
<feature type="transmembrane region" description="Helical" evidence="7">
    <location>
        <begin position="428"/>
        <end position="446"/>
    </location>
</feature>
<evidence type="ECO:0000256" key="6">
    <source>
        <dbReference type="SAM" id="MobiDB-lite"/>
    </source>
</evidence>
<dbReference type="Pfam" id="PF02687">
    <property type="entry name" value="FtsX"/>
    <property type="match status" value="2"/>
</dbReference>
<proteinExistence type="predicted"/>
<feature type="transmembrane region" description="Helical" evidence="7">
    <location>
        <begin position="452"/>
        <end position="476"/>
    </location>
</feature>
<feature type="transmembrane region" description="Helical" evidence="7">
    <location>
        <begin position="285"/>
        <end position="309"/>
    </location>
</feature>
<dbReference type="InterPro" id="IPR038766">
    <property type="entry name" value="Membrane_comp_ABC_pdt"/>
</dbReference>
<feature type="transmembrane region" description="Helical" evidence="7">
    <location>
        <begin position="380"/>
        <end position="399"/>
    </location>
</feature>
<evidence type="ECO:0000256" key="5">
    <source>
        <dbReference type="ARBA" id="ARBA00023136"/>
    </source>
</evidence>
<evidence type="ECO:0000256" key="3">
    <source>
        <dbReference type="ARBA" id="ARBA00022692"/>
    </source>
</evidence>
<sequence length="868" mass="90309">MHGTVRASARREPLRGPAPPQTTATALAVTFRLAFRNLRSGLRGFGVFLACIALGVAAIAGVGSVARSLGDGLAGQGRTILGGDVSASLLQREATDAEKAFLASQGRLASVATMRAMVRVGEAQTALVEIKAVDGGYPSVGTLAVDPPMAPDALVAREGEAFGAAADAALFTRLGLKPGAVVRLGDARILLRATVESEPDKLAAGISFGPRLLLSQDALRASGLLQPGSLVRWSYRLILPSSDDAALARFSAAVEKALPESGFDVRSRVNAAPQFAKNIERFSQFLTLVGLAALVVGGVGVANAVSAYVDRRRASLATLKSLGATGGRVFAIALIEILALAGLGVLVGLAIGAVLPYALAGSLGGLLPIPLEPHVYGRELATAALYGLFTALAFSLWPLSRVHDISVSGLFRDQVAPDSRWPRKRYQAALALSVAALAGSAVLFSYDRRVAMAAVVGTAVSFVLLRLVASAIMAAARRAPRVRRTELRMAIANIHRPGALTPSLVLSLGLGVTLLVTLSLVDATIRGQLTRSLPERAPSFFFLDIPSGDADRFDALLQDVAKGAKIERVPMMRGRVVSLKGVPAAQVKAAENATWVLEGDRGITYAATLPEGSVLAAGEWWAPDYKGPPLVSFDDELAKGLGLQVGDPIAVNVLGRNITARIANLRRVEWQSLGINFVMVFSPSAFAGAPHSDLSTVTFPGGAPQEREQAVVAAMARDFPNVTTVRVKDALDAINDVVGQLALAIRGASAVAVVASVLVLAGALAAGRRSRVYDAVVLKTLGATRGRLLAAFLLEYGLLGLATAVFGALAGAGAAWWIVSRLMKLTFEWPMGGALGVAAAAIVVTIVLGLAGTWRILGQKPAGYLRDL</sequence>
<feature type="transmembrane region" description="Helical" evidence="7">
    <location>
        <begin position="45"/>
        <end position="66"/>
    </location>
</feature>
<dbReference type="PANTHER" id="PTHR30287">
    <property type="entry name" value="MEMBRANE COMPONENT OF PREDICTED ABC SUPERFAMILY METABOLITE UPTAKE TRANSPORTER"/>
    <property type="match status" value="1"/>
</dbReference>
<dbReference type="AlphaFoldDB" id="A0AAU7JCA6"/>
<organism evidence="9">
    <name type="scientific">Alsobacter sp. KACC 23698</name>
    <dbReference type="NCBI Taxonomy" id="3149229"/>
    <lineage>
        <taxon>Bacteria</taxon>
        <taxon>Pseudomonadati</taxon>
        <taxon>Pseudomonadota</taxon>
        <taxon>Alphaproteobacteria</taxon>
        <taxon>Hyphomicrobiales</taxon>
        <taxon>Alsobacteraceae</taxon>
        <taxon>Alsobacter</taxon>
    </lineage>
</organism>
<gene>
    <name evidence="9" type="ORF">ABEG18_19730</name>
</gene>
<feature type="transmembrane region" description="Helical" evidence="7">
    <location>
        <begin position="329"/>
        <end position="360"/>
    </location>
</feature>
<keyword evidence="5 7" id="KW-0472">Membrane</keyword>
<keyword evidence="2" id="KW-1003">Cell membrane</keyword>
<dbReference type="InterPro" id="IPR003838">
    <property type="entry name" value="ABC3_permease_C"/>
</dbReference>
<feature type="transmembrane region" description="Helical" evidence="7">
    <location>
        <begin position="743"/>
        <end position="767"/>
    </location>
</feature>
<comment type="subcellular location">
    <subcellularLocation>
        <location evidence="1">Cell membrane</location>
        <topology evidence="1">Multi-pass membrane protein</topology>
    </subcellularLocation>
</comment>
<accession>A0AAU7JCA6</accession>